<organism evidence="8 9">
    <name type="scientific">Musa acuminata subsp. malaccensis</name>
    <name type="common">Wild banana</name>
    <name type="synonym">Musa malaccensis</name>
    <dbReference type="NCBI Taxonomy" id="214687"/>
    <lineage>
        <taxon>Eukaryota</taxon>
        <taxon>Viridiplantae</taxon>
        <taxon>Streptophyta</taxon>
        <taxon>Embryophyta</taxon>
        <taxon>Tracheophyta</taxon>
        <taxon>Spermatophyta</taxon>
        <taxon>Magnoliopsida</taxon>
        <taxon>Liliopsida</taxon>
        <taxon>Zingiberales</taxon>
        <taxon>Musaceae</taxon>
        <taxon>Musa</taxon>
    </lineage>
</organism>
<dbReference type="OMA" id="LNNIGAP"/>
<dbReference type="FunCoup" id="A0A804K9T4">
    <property type="interactions" value="31"/>
</dbReference>
<dbReference type="GO" id="GO:0042973">
    <property type="term" value="F:glucan endo-1,3-beta-D-glucosidase activity"/>
    <property type="evidence" value="ECO:0007669"/>
    <property type="project" value="UniProtKB-ARBA"/>
</dbReference>
<dbReference type="EnsemblPlants" id="Ma08_t23150.1">
    <property type="protein sequence ID" value="Ma08_p23150.1"/>
    <property type="gene ID" value="Ma08_g23150"/>
</dbReference>
<evidence type="ECO:0000313" key="9">
    <source>
        <dbReference type="Proteomes" id="UP000012960"/>
    </source>
</evidence>
<evidence type="ECO:0000256" key="6">
    <source>
        <dbReference type="SAM" id="SignalP"/>
    </source>
</evidence>
<keyword evidence="9" id="KW-1185">Reference proteome</keyword>
<evidence type="ECO:0000313" key="8">
    <source>
        <dbReference type="EnsemblPlants" id="Ma08_p23150.1"/>
    </source>
</evidence>
<gene>
    <name evidence="7" type="ORF">GSMUA_83930.1</name>
</gene>
<proteinExistence type="inferred from homology"/>
<dbReference type="InParanoid" id="A0A804K9T4"/>
<dbReference type="SUPFAM" id="SSF51445">
    <property type="entry name" value="(Trans)glycosidases"/>
    <property type="match status" value="1"/>
</dbReference>
<name>A0A804K9T4_MUSAM</name>
<keyword evidence="2 5" id="KW-0378">Hydrolase</keyword>
<dbReference type="PANTHER" id="PTHR32227">
    <property type="entry name" value="GLUCAN ENDO-1,3-BETA-GLUCOSIDASE BG1-RELATED-RELATED"/>
    <property type="match status" value="1"/>
</dbReference>
<accession>A0A804K9T4</accession>
<dbReference type="Gene3D" id="3.20.20.80">
    <property type="entry name" value="Glycosidases"/>
    <property type="match status" value="1"/>
</dbReference>
<dbReference type="Gramene" id="Ma08_t23150.1">
    <property type="protein sequence ID" value="Ma08_p23150.1"/>
    <property type="gene ID" value="Ma08_g23150"/>
</dbReference>
<reference evidence="8" key="2">
    <citation type="submission" date="2021-05" db="UniProtKB">
        <authorList>
            <consortium name="EnsemblPlants"/>
        </authorList>
    </citation>
    <scope>IDENTIFICATION</scope>
    <source>
        <strain evidence="8">subsp. malaccensis</strain>
    </source>
</reference>
<evidence type="ECO:0000256" key="2">
    <source>
        <dbReference type="ARBA" id="ARBA00022801"/>
    </source>
</evidence>
<evidence type="ECO:0000256" key="3">
    <source>
        <dbReference type="ARBA" id="ARBA00023295"/>
    </source>
</evidence>
<reference evidence="7" key="1">
    <citation type="submission" date="2021-03" db="EMBL/GenBank/DDBJ databases">
        <authorList>
            <consortium name="Genoscope - CEA"/>
            <person name="William W."/>
        </authorList>
    </citation>
    <scope>NUCLEOTIDE SEQUENCE</scope>
    <source>
        <strain evidence="7">Doubled-haploid Pahang</strain>
    </source>
</reference>
<dbReference type="InterPro" id="IPR000490">
    <property type="entry name" value="Glyco_hydro_17"/>
</dbReference>
<evidence type="ECO:0000256" key="4">
    <source>
        <dbReference type="RuleBase" id="RU004335"/>
    </source>
</evidence>
<dbReference type="Pfam" id="PF00332">
    <property type="entry name" value="Glyco_hydro_17"/>
    <property type="match status" value="1"/>
</dbReference>
<dbReference type="InterPro" id="IPR017853">
    <property type="entry name" value="GH"/>
</dbReference>
<dbReference type="PROSITE" id="PS00587">
    <property type="entry name" value="GLYCOSYL_HYDROL_F17"/>
    <property type="match status" value="1"/>
</dbReference>
<dbReference type="Proteomes" id="UP000012960">
    <property type="component" value="Unplaced"/>
</dbReference>
<keyword evidence="6" id="KW-0732">Signal</keyword>
<dbReference type="EMBL" id="HG996472">
    <property type="protein sequence ID" value="CAG1832473.1"/>
    <property type="molecule type" value="Genomic_DNA"/>
</dbReference>
<protein>
    <submittedName>
        <fullName evidence="7">(wild Malaysian banana) hypothetical protein</fullName>
    </submittedName>
</protein>
<comment type="similarity">
    <text evidence="1 4">Belongs to the glycosyl hydrolase 17 family.</text>
</comment>
<keyword evidence="3 5" id="KW-0326">Glycosidase</keyword>
<dbReference type="InterPro" id="IPR044965">
    <property type="entry name" value="Glyco_hydro_17_plant"/>
</dbReference>
<evidence type="ECO:0000313" key="7">
    <source>
        <dbReference type="EMBL" id="CAG1832473.1"/>
    </source>
</evidence>
<dbReference type="AlphaFoldDB" id="A0A804K9T4"/>
<dbReference type="GO" id="GO:0005975">
    <property type="term" value="P:carbohydrate metabolic process"/>
    <property type="evidence" value="ECO:0007669"/>
    <property type="project" value="InterPro"/>
</dbReference>
<feature type="signal peptide" evidence="6">
    <location>
        <begin position="1"/>
        <end position="20"/>
    </location>
</feature>
<evidence type="ECO:0000256" key="5">
    <source>
        <dbReference type="RuleBase" id="RU004336"/>
    </source>
</evidence>
<evidence type="ECO:0000256" key="1">
    <source>
        <dbReference type="ARBA" id="ARBA00008773"/>
    </source>
</evidence>
<sequence>MAGGRVFSLLPIALLISVLAVQTSVHGIGVNYGLVADNLPQPSAVVELYKSNNISSMRIFNPNHDVLEALRGSNIPLIVGVEHNDLQSLASDISAATNWVQTNIVAYSPGVSFSHIAVGNEIIPGELAQYVLPAMQNIQTALDSAGLPVNVSTSIALSVLGSSYPPSAGAFTPEAQTYMEPILSFLATSGSPLLVNVYPYFSYKDNPDQIALSYALFTSQDVVVIDGPYGYKNLFDAMLDATYAAMEKVGGADVAVVVSESGWPSDGGFAANISNAQTYNQNLINHVGEGTPRRPTPIEAYIFAIFNENQKEEGTERNFGLFYPDTNPVYPISFSPSQQPPLDAISSNDFDVKTGGRECSVDVLHGGEDVLRQISGDDLVPDGYVAEGDAGQVGLCAERSEARDWRSPLSEGIR</sequence>
<dbReference type="FunFam" id="3.20.20.80:FF:000010">
    <property type="entry name" value="glucan endo-1,3-beta-glucosidase, basic"/>
    <property type="match status" value="1"/>
</dbReference>
<feature type="chain" id="PRO_5036220096" evidence="6">
    <location>
        <begin position="21"/>
        <end position="414"/>
    </location>
</feature>